<sequence length="143" mass="15441">MQAVLSLESSLEHDGDGLTRYRLAIKNDLFRADTSAWGNDDEHLKFSAALAGFPVSSSSSLNYKFGSDGTGTCTLEFTCLDNLGHVGVWATFESTYPVDRSDRHEHASVFLRCDPAAIDEFVAELHGFVAGSPNRAQLSGLGP</sequence>
<dbReference type="Proteomes" id="UP001429354">
    <property type="component" value="Unassembled WGS sequence"/>
</dbReference>
<comment type="caution">
    <text evidence="1">The sequence shown here is derived from an EMBL/GenBank/DDBJ whole genome shotgun (WGS) entry which is preliminary data.</text>
</comment>
<keyword evidence="2" id="KW-1185">Reference proteome</keyword>
<organism evidence="1 2">
    <name type="scientific">Pseudoxanthomonas gei</name>
    <dbReference type="NCBI Taxonomy" id="1383030"/>
    <lineage>
        <taxon>Bacteria</taxon>
        <taxon>Pseudomonadati</taxon>
        <taxon>Pseudomonadota</taxon>
        <taxon>Gammaproteobacteria</taxon>
        <taxon>Lysobacterales</taxon>
        <taxon>Lysobacteraceae</taxon>
        <taxon>Pseudoxanthomonas</taxon>
    </lineage>
</organism>
<dbReference type="EMBL" id="QOVG01000009">
    <property type="protein sequence ID" value="NDK39740.1"/>
    <property type="molecule type" value="Genomic_DNA"/>
</dbReference>
<proteinExistence type="predicted"/>
<protein>
    <submittedName>
        <fullName evidence="1">Uncharacterized protein</fullName>
    </submittedName>
</protein>
<gene>
    <name evidence="1" type="ORF">DT603_12895</name>
</gene>
<reference evidence="1 2" key="1">
    <citation type="submission" date="2018-07" db="EMBL/GenBank/DDBJ databases">
        <title>Whole genome Sequencing of Pseudoxanthomonas gei KCTC 32298 (T).</title>
        <authorList>
            <person name="Kumar S."/>
            <person name="Bansal K."/>
            <person name="Kaur A."/>
            <person name="Patil P."/>
            <person name="Sharma S."/>
            <person name="Patil P.B."/>
        </authorList>
    </citation>
    <scope>NUCLEOTIDE SEQUENCE [LARGE SCALE GENOMIC DNA]</scope>
    <source>
        <strain evidence="1 2">KCTC 32298</strain>
    </source>
</reference>
<evidence type="ECO:0000313" key="2">
    <source>
        <dbReference type="Proteomes" id="UP001429354"/>
    </source>
</evidence>
<accession>A0ABX0ADR7</accession>
<name>A0ABX0ADR7_9GAMM</name>
<evidence type="ECO:0000313" key="1">
    <source>
        <dbReference type="EMBL" id="NDK39740.1"/>
    </source>
</evidence>